<evidence type="ECO:0000256" key="7">
    <source>
        <dbReference type="ARBA" id="ARBA00022837"/>
    </source>
</evidence>
<evidence type="ECO:0000256" key="1">
    <source>
        <dbReference type="ARBA" id="ARBA00004479"/>
    </source>
</evidence>
<dbReference type="FunFam" id="2.10.25.10:FF:000018">
    <property type="entry name" value="Delta-like 1"/>
    <property type="match status" value="1"/>
</dbReference>
<comment type="caution">
    <text evidence="13">Lacks conserved residue(s) required for the propagation of feature annotation.</text>
</comment>
<evidence type="ECO:0000256" key="5">
    <source>
        <dbReference type="ARBA" id="ARBA00022729"/>
    </source>
</evidence>
<dbReference type="InterPro" id="IPR026219">
    <property type="entry name" value="Jagged/Serrate"/>
</dbReference>
<dbReference type="SMART" id="SM00181">
    <property type="entry name" value="EGF"/>
    <property type="match status" value="14"/>
</dbReference>
<dbReference type="Pfam" id="PF21700">
    <property type="entry name" value="EGF_DL_JAG"/>
    <property type="match status" value="1"/>
</dbReference>
<evidence type="ECO:0000256" key="8">
    <source>
        <dbReference type="ARBA" id="ARBA00022976"/>
    </source>
</evidence>
<dbReference type="PROSITE" id="PS01186">
    <property type="entry name" value="EGF_2"/>
    <property type="match status" value="8"/>
</dbReference>
<feature type="disulfide bond" evidence="14">
    <location>
        <begin position="197"/>
        <end position="209"/>
    </location>
</feature>
<dbReference type="InterPro" id="IPR018097">
    <property type="entry name" value="EGF_Ca-bd_CS"/>
</dbReference>
<evidence type="ECO:0000256" key="10">
    <source>
        <dbReference type="ARBA" id="ARBA00023136"/>
    </source>
</evidence>
<dbReference type="FunFam" id="2.10.25.10:FF:000472">
    <property type="entry name" value="Uncharacterized protein, isoform A"/>
    <property type="match status" value="1"/>
</dbReference>
<keyword evidence="8" id="KW-0914">Notch signaling pathway</keyword>
<dbReference type="FunFam" id="2.10.25.10:FF:000061">
    <property type="entry name" value="Delta-like protein"/>
    <property type="match status" value="2"/>
</dbReference>
<evidence type="ECO:0000256" key="4">
    <source>
        <dbReference type="ARBA" id="ARBA00022692"/>
    </source>
</evidence>
<dbReference type="FunFam" id="2.10.25.10:FF:000117">
    <property type="entry name" value="Delta-like protein"/>
    <property type="match status" value="1"/>
</dbReference>
<keyword evidence="3 13" id="KW-0245">EGF-like domain</keyword>
<dbReference type="InterPro" id="IPR056986">
    <property type="entry name" value="JAG1_1/2_dom"/>
</dbReference>
<feature type="domain" description="EGF-like" evidence="18">
    <location>
        <begin position="764"/>
        <end position="800"/>
    </location>
</feature>
<proteinExistence type="predicted"/>
<evidence type="ECO:0000256" key="17">
    <source>
        <dbReference type="SAM" id="Phobius"/>
    </source>
</evidence>
<feature type="disulfide bond" evidence="13">
    <location>
        <begin position="690"/>
        <end position="699"/>
    </location>
</feature>
<dbReference type="GO" id="GO:0007219">
    <property type="term" value="P:Notch signaling pathway"/>
    <property type="evidence" value="ECO:0007669"/>
    <property type="project" value="UniProtKB-KW"/>
</dbReference>
<keyword evidence="11 13" id="KW-1015">Disulfide bond</keyword>
<dbReference type="InterPro" id="IPR000742">
    <property type="entry name" value="EGF"/>
</dbReference>
<feature type="domain" description="EGF-like" evidence="18">
    <location>
        <begin position="484"/>
        <end position="520"/>
    </location>
</feature>
<feature type="domain" description="EGF-like" evidence="18">
    <location>
        <begin position="409"/>
        <end position="444"/>
    </location>
</feature>
<dbReference type="PRINTS" id="PR00010">
    <property type="entry name" value="EGFBLOOD"/>
</dbReference>
<reference evidence="21" key="1">
    <citation type="submission" date="2018-06" db="EMBL/GenBank/DDBJ databases">
        <title>Genome assembly of Danube salmon.</title>
        <authorList>
            <person name="Macqueen D.J."/>
            <person name="Gundappa M.K."/>
        </authorList>
    </citation>
    <scope>NUCLEOTIDE SEQUENCE [LARGE SCALE GENOMIC DNA]</scope>
</reference>
<dbReference type="GO" id="GO:0048513">
    <property type="term" value="P:animal organ development"/>
    <property type="evidence" value="ECO:0007669"/>
    <property type="project" value="UniProtKB-ARBA"/>
</dbReference>
<feature type="region of interest" description="Disordered" evidence="16">
    <location>
        <begin position="1056"/>
        <end position="1123"/>
    </location>
</feature>
<feature type="domain" description="EGF-like" evidence="18">
    <location>
        <begin position="446"/>
        <end position="482"/>
    </location>
</feature>
<dbReference type="SUPFAM" id="SSF57184">
    <property type="entry name" value="Growth factor receptor domain"/>
    <property type="match status" value="2"/>
</dbReference>
<dbReference type="InterPro" id="IPR013032">
    <property type="entry name" value="EGF-like_CS"/>
</dbReference>
<feature type="disulfide bond" evidence="13">
    <location>
        <begin position="510"/>
        <end position="519"/>
    </location>
</feature>
<reference evidence="20" key="2">
    <citation type="submission" date="2025-08" db="UniProtKB">
        <authorList>
            <consortium name="Ensembl"/>
        </authorList>
    </citation>
    <scope>IDENTIFICATION</scope>
</reference>
<feature type="disulfide bond" evidence="13">
    <location>
        <begin position="576"/>
        <end position="585"/>
    </location>
</feature>
<feature type="domain" description="EGF-like" evidence="18">
    <location>
        <begin position="703"/>
        <end position="742"/>
    </location>
</feature>
<dbReference type="Pfam" id="PF07657">
    <property type="entry name" value="MNNL"/>
    <property type="match status" value="1"/>
</dbReference>
<feature type="compositionally biased region" description="Acidic residues" evidence="16">
    <location>
        <begin position="1107"/>
        <end position="1119"/>
    </location>
</feature>
<keyword evidence="9 15" id="KW-1133">Transmembrane helix</keyword>
<feature type="disulfide bond" evidence="13">
    <location>
        <begin position="652"/>
        <end position="661"/>
    </location>
</feature>
<accession>A0A4W5QLR6</accession>
<evidence type="ECO:0000259" key="18">
    <source>
        <dbReference type="PROSITE" id="PS50026"/>
    </source>
</evidence>
<evidence type="ECO:0000256" key="6">
    <source>
        <dbReference type="ARBA" id="ARBA00022737"/>
    </source>
</evidence>
<dbReference type="FunFam" id="2.10.25.10:FF:000007">
    <property type="entry name" value="Delta-like protein"/>
    <property type="match status" value="1"/>
</dbReference>
<feature type="domain" description="EGF-like" evidence="18">
    <location>
        <begin position="371"/>
        <end position="407"/>
    </location>
</feature>
<dbReference type="Ensembl" id="ENSHHUT00000079562.1">
    <property type="protein sequence ID" value="ENSHHUP00000077062.1"/>
    <property type="gene ID" value="ENSHHUG00000044687.1"/>
</dbReference>
<evidence type="ECO:0000256" key="14">
    <source>
        <dbReference type="PROSITE-ProRule" id="PRU00377"/>
    </source>
</evidence>
<dbReference type="PROSITE" id="PS01187">
    <property type="entry name" value="EGF_CA"/>
    <property type="match status" value="4"/>
</dbReference>
<dbReference type="Pfam" id="PF00008">
    <property type="entry name" value="EGF"/>
    <property type="match status" value="5"/>
</dbReference>
<dbReference type="GO" id="GO:0060218">
    <property type="term" value="P:hematopoietic stem cell differentiation"/>
    <property type="evidence" value="ECO:0007669"/>
    <property type="project" value="UniProtKB-ARBA"/>
</dbReference>
<dbReference type="CDD" id="cd00054">
    <property type="entry name" value="EGF_CA"/>
    <property type="match status" value="10"/>
</dbReference>
<dbReference type="FunFam" id="2.10.25.10:FF:000066">
    <property type="entry name" value="FAT atypical cadherin 4"/>
    <property type="match status" value="1"/>
</dbReference>
<dbReference type="SMART" id="SM00215">
    <property type="entry name" value="VWC_out"/>
    <property type="match status" value="1"/>
</dbReference>
<dbReference type="PRINTS" id="PR02059">
    <property type="entry name" value="JAGGEDFAMILY"/>
</dbReference>
<dbReference type="FunFam" id="2.10.25.10:FF:000473">
    <property type="entry name" value="Delta-like protein"/>
    <property type="match status" value="1"/>
</dbReference>
<dbReference type="SMART" id="SM00051">
    <property type="entry name" value="DSL"/>
    <property type="match status" value="1"/>
</dbReference>
<dbReference type="PROSITE" id="PS50026">
    <property type="entry name" value="EGF_3"/>
    <property type="match status" value="12"/>
</dbReference>
<evidence type="ECO:0000256" key="3">
    <source>
        <dbReference type="ARBA" id="ARBA00022536"/>
    </source>
</evidence>
<dbReference type="SMART" id="SM00179">
    <property type="entry name" value="EGF_CA"/>
    <property type="match status" value="12"/>
</dbReference>
<dbReference type="Gene3D" id="2.10.25.140">
    <property type="match status" value="1"/>
</dbReference>
<evidence type="ECO:0000256" key="2">
    <source>
        <dbReference type="ARBA" id="ARBA00022473"/>
    </source>
</evidence>
<evidence type="ECO:0000313" key="21">
    <source>
        <dbReference type="Proteomes" id="UP000314982"/>
    </source>
</evidence>
<organism evidence="20 21">
    <name type="scientific">Hucho hucho</name>
    <name type="common">huchen</name>
    <dbReference type="NCBI Taxonomy" id="62062"/>
    <lineage>
        <taxon>Eukaryota</taxon>
        <taxon>Metazoa</taxon>
        <taxon>Chordata</taxon>
        <taxon>Craniata</taxon>
        <taxon>Vertebrata</taxon>
        <taxon>Euteleostomi</taxon>
        <taxon>Actinopterygii</taxon>
        <taxon>Neopterygii</taxon>
        <taxon>Teleostei</taxon>
        <taxon>Protacanthopterygii</taxon>
        <taxon>Salmoniformes</taxon>
        <taxon>Salmonidae</taxon>
        <taxon>Salmoninae</taxon>
        <taxon>Hucho</taxon>
    </lineage>
</organism>
<feature type="domain" description="EGF-like" evidence="18">
    <location>
        <begin position="664"/>
        <end position="700"/>
    </location>
</feature>
<dbReference type="AlphaFoldDB" id="A0A4W5QLR6"/>
<feature type="disulfide bond" evidence="13">
    <location>
        <begin position="614"/>
        <end position="623"/>
    </location>
</feature>
<keyword evidence="5 15" id="KW-0732">Signal</keyword>
<dbReference type="InterPro" id="IPR011651">
    <property type="entry name" value="Notch_ligand_N"/>
</dbReference>
<dbReference type="PANTHER" id="PTHR12916:SF12">
    <property type="entry name" value="DELTA-LIKE PROTEIN"/>
    <property type="match status" value="1"/>
</dbReference>
<dbReference type="FunFam" id="2.10.25.10:FF:000095">
    <property type="entry name" value="Notch, isoform B"/>
    <property type="match status" value="1"/>
</dbReference>
<evidence type="ECO:0000256" key="12">
    <source>
        <dbReference type="ARBA" id="ARBA00023180"/>
    </source>
</evidence>
<dbReference type="InterPro" id="IPR001007">
    <property type="entry name" value="VWF_dom"/>
</dbReference>
<feature type="domain" description="EGF-like" evidence="18">
    <location>
        <begin position="293"/>
        <end position="331"/>
    </location>
</feature>
<dbReference type="GeneTree" id="ENSGT00940000164854"/>
<sequence>MFKCATCLTYCRLLNTLRVSQSSGYFELQLIEVQNANGELSDGDCCDGERNTQDLRCSSDECDTYFRVCLKEYQTDVTTKGSCIYGTGSTNVIGGNSFQFKSAKNNQNRNNDGGKIVIPFQFAWPVSYTLIVEAWDWDNGTHSSEDLLIERSVRKERINHRDDRQTIQYNGLTASFEYSIRVRCDENYYGSKCNKLCRPRDDWHGHYVCDQLGNRGCMEGWMGTYCTTAICKQGCNLLQGACHAPGECKCTYGWQGPFCDSCLPYPGCVHGTCVKPWQCTCEKNWGGLLCEKDLNYCGTNKPCKNGGTCMNTEPDEYNCACPDGYSGKNCEIAEHACVSNPCANGGTCHEVPSGFECHCPAGWAGPTCAKDTDECLSNPCAQGGTCIDMENGFECLCLPQWAGNTCQIDVNSCHGQCQNGATCKEGQRGYVCACSPGFVGRHCDIQRNSCASGPCRNGGRCHTLLDGFVCECPHGYTGTTCEVQSNLCSPNPCQNKAQCHSLMDDFYCACPDDYEGKTCSELKDHCKTNPCEVIDSCTVAVATNGTQEGVWHISSNVCGPHGRCISQPAGNFTCSCEQGFTGTYCHENINDCVTPPCKNGGTCIDGISSFKCFCPDGWEGTLCDMDVNECSRNPCKNGGRCVDLLNDFYCQCQDNWKGKTCHSRESQCDSSTCSNGGTCFDHGDTFRCTCLSGWGGSTCNTAKNSTCDSNPCENGGTCVGAGDAYTCICKDGWEGYNGGVCVDGVNWFRCECAPGFAGPDCRINIDECQSSPCAYGSTCVDEINSFLCVCPLGRAGPRCQEFIGIGKACRYSGLQFPHGSRWEEECNTCQCVNGIVRCSKVRCGRRPCLLQRGGAGPDSSALCPRGQECVEHQFLTCFAKPCHQWGVCSTPDPPLPLHTQCEPNSGYLDNSCARITLIFNRDKVPQGTTVENICSELRYLPIAQTLAKDCTLLILCDLSYSNSDAVEVAMSYDQDGQEQNGDRGQIQEAASAIVGALSKRHNSTVMLAVVEVKVETQVMPQSVDHLVPVLCVVFGVLWIFCIVVCVWWTRKRKKERERESAAEDSTVNNQLEPLRVSLPQHKDNRGKDIQHECKKLMSPPDRTCDGAEGEEEEDGEEEEELRRGGMELDKFSTQKCSLAGVQDKVMGKRGVICTTRSAPVKPPHRTAYSPKDNRCKNLNAANVSEDIKDHYV</sequence>
<feature type="disulfide bond" evidence="13">
    <location>
        <begin position="413"/>
        <end position="423"/>
    </location>
</feature>
<dbReference type="InterPro" id="IPR000152">
    <property type="entry name" value="EGF-type_Asp/Asn_hydroxyl_site"/>
</dbReference>
<feature type="disulfide bond" evidence="13">
    <location>
        <begin position="321"/>
        <end position="330"/>
    </location>
</feature>
<dbReference type="InterPro" id="IPR009030">
    <property type="entry name" value="Growth_fac_rcpt_cys_sf"/>
</dbReference>
<evidence type="ECO:0000256" key="11">
    <source>
        <dbReference type="ARBA" id="ARBA00023157"/>
    </source>
</evidence>
<dbReference type="FunFam" id="2.10.25.140:FF:000001">
    <property type="entry name" value="Delta-like protein"/>
    <property type="match status" value="1"/>
</dbReference>
<reference evidence="20" key="3">
    <citation type="submission" date="2025-09" db="UniProtKB">
        <authorList>
            <consortium name="Ensembl"/>
        </authorList>
    </citation>
    <scope>IDENTIFICATION</scope>
</reference>
<keyword evidence="21" id="KW-1185">Reference proteome</keyword>
<evidence type="ECO:0000256" key="9">
    <source>
        <dbReference type="ARBA" id="ARBA00022989"/>
    </source>
</evidence>
<dbReference type="Pfam" id="PF01414">
    <property type="entry name" value="DSL"/>
    <property type="match status" value="1"/>
</dbReference>
<feature type="domain" description="EGF-like" evidence="18">
    <location>
        <begin position="333"/>
        <end position="369"/>
    </location>
</feature>
<evidence type="ECO:0000313" key="20">
    <source>
        <dbReference type="Ensembl" id="ENSHHUP00000077062.1"/>
    </source>
</evidence>
<feature type="disulfide bond" evidence="14">
    <location>
        <begin position="184"/>
        <end position="193"/>
    </location>
</feature>
<dbReference type="GO" id="GO:1901222">
    <property type="term" value="P:regulation of non-canonical NF-kappaB signal transduction"/>
    <property type="evidence" value="ECO:0007669"/>
    <property type="project" value="UniProtKB-ARBA"/>
</dbReference>
<dbReference type="PROSITE" id="PS00010">
    <property type="entry name" value="ASX_HYDROXYL"/>
    <property type="match status" value="5"/>
</dbReference>
<feature type="domain" description="EGF-like" evidence="18">
    <location>
        <begin position="588"/>
        <end position="624"/>
    </location>
</feature>
<keyword evidence="7" id="KW-0106">Calcium</keyword>
<dbReference type="SUPFAM" id="SSF57603">
    <property type="entry name" value="FnI-like domain"/>
    <property type="match status" value="1"/>
</dbReference>
<dbReference type="GO" id="GO:0005509">
    <property type="term" value="F:calcium ion binding"/>
    <property type="evidence" value="ECO:0007669"/>
    <property type="project" value="InterPro"/>
</dbReference>
<dbReference type="FunFam" id="2.10.25.10:FF:000824">
    <property type="entry name" value="Delta-like protein"/>
    <property type="match status" value="1"/>
</dbReference>
<feature type="transmembrane region" description="Helical" evidence="17">
    <location>
        <begin position="1026"/>
        <end position="1048"/>
    </location>
</feature>
<evidence type="ECO:0000259" key="19">
    <source>
        <dbReference type="PROSITE" id="PS51051"/>
    </source>
</evidence>
<evidence type="ECO:0000256" key="15">
    <source>
        <dbReference type="RuleBase" id="RU280815"/>
    </source>
</evidence>
<dbReference type="SUPFAM" id="SSF57196">
    <property type="entry name" value="EGF/Laminin"/>
    <property type="match status" value="6"/>
</dbReference>
<dbReference type="FunFam" id="2.10.25.10:FF:000148">
    <property type="entry name" value="Delta-like protein"/>
    <property type="match status" value="1"/>
</dbReference>
<feature type="domain" description="EGF-like" evidence="18">
    <location>
        <begin position="626"/>
        <end position="662"/>
    </location>
</feature>
<protein>
    <recommendedName>
        <fullName evidence="15">Delta-like protein</fullName>
    </recommendedName>
</protein>
<feature type="disulfide bond" evidence="13">
    <location>
        <begin position="434"/>
        <end position="443"/>
    </location>
</feature>
<feature type="compositionally biased region" description="Basic and acidic residues" evidence="16">
    <location>
        <begin position="1080"/>
        <end position="1095"/>
    </location>
</feature>
<name>A0A4W5QLR6_9TELE</name>
<dbReference type="Pfam" id="PF25024">
    <property type="entry name" value="EGF_TEN"/>
    <property type="match status" value="1"/>
</dbReference>
<comment type="subcellular location">
    <subcellularLocation>
        <location evidence="1 15">Membrane</location>
        <topology evidence="1 15">Single-pass type I membrane protein</topology>
    </subcellularLocation>
</comment>
<dbReference type="InterPro" id="IPR001774">
    <property type="entry name" value="DSL"/>
</dbReference>
<dbReference type="PANTHER" id="PTHR12916">
    <property type="entry name" value="CYTOCHROME C OXIDASE POLYPEPTIDE VIC-2"/>
    <property type="match status" value="1"/>
</dbReference>
<dbReference type="GO" id="GO:0005112">
    <property type="term" value="F:Notch binding"/>
    <property type="evidence" value="ECO:0007669"/>
    <property type="project" value="InterPro"/>
</dbReference>
<dbReference type="Pfam" id="PF23575">
    <property type="entry name" value="JAG1"/>
    <property type="match status" value="1"/>
</dbReference>
<dbReference type="PROSITE" id="PS00022">
    <property type="entry name" value="EGF_1"/>
    <property type="match status" value="12"/>
</dbReference>
<feature type="disulfide bond" evidence="13">
    <location>
        <begin position="790"/>
        <end position="799"/>
    </location>
</feature>
<dbReference type="InterPro" id="IPR001881">
    <property type="entry name" value="EGF-like_Ca-bd_dom"/>
</dbReference>
<feature type="disulfide bond" evidence="13">
    <location>
        <begin position="472"/>
        <end position="481"/>
    </location>
</feature>
<keyword evidence="4 15" id="KW-0812">Transmembrane</keyword>
<feature type="disulfide bond" evidence="13">
    <location>
        <begin position="359"/>
        <end position="368"/>
    </location>
</feature>
<feature type="domain" description="DSL" evidence="19">
    <location>
        <begin position="182"/>
        <end position="226"/>
    </location>
</feature>
<keyword evidence="12" id="KW-0325">Glycoprotein</keyword>
<dbReference type="Gene3D" id="2.10.25.10">
    <property type="entry name" value="Laminin"/>
    <property type="match status" value="14"/>
</dbReference>
<keyword evidence="10 15" id="KW-0472">Membrane</keyword>
<dbReference type="GO" id="GO:0016020">
    <property type="term" value="C:membrane"/>
    <property type="evidence" value="ECO:0007669"/>
    <property type="project" value="UniProtKB-SubCell"/>
</dbReference>
<feature type="disulfide bond" evidence="13">
    <location>
        <begin position="397"/>
        <end position="406"/>
    </location>
</feature>
<dbReference type="Pfam" id="PF12661">
    <property type="entry name" value="hEGF"/>
    <property type="match status" value="1"/>
</dbReference>
<dbReference type="Gene3D" id="2.60.40.3510">
    <property type="match status" value="1"/>
</dbReference>
<keyword evidence="6 15" id="KW-0677">Repeat</keyword>
<dbReference type="PROSITE" id="PS51051">
    <property type="entry name" value="DSL"/>
    <property type="match status" value="1"/>
</dbReference>
<dbReference type="GO" id="GO:0048731">
    <property type="term" value="P:system development"/>
    <property type="evidence" value="ECO:0007669"/>
    <property type="project" value="UniProtKB-ARBA"/>
</dbReference>
<evidence type="ECO:0000256" key="16">
    <source>
        <dbReference type="SAM" id="MobiDB-lite"/>
    </source>
</evidence>
<feature type="domain" description="EGF-like" evidence="18">
    <location>
        <begin position="548"/>
        <end position="586"/>
    </location>
</feature>
<evidence type="ECO:0000256" key="13">
    <source>
        <dbReference type="PROSITE-ProRule" id="PRU00076"/>
    </source>
</evidence>
<keyword evidence="2 15" id="KW-0217">Developmental protein</keyword>
<feature type="disulfide bond" evidence="14">
    <location>
        <begin position="217"/>
        <end position="226"/>
    </location>
</feature>
<dbReference type="GO" id="GO:0045597">
    <property type="term" value="P:positive regulation of cell differentiation"/>
    <property type="evidence" value="ECO:0007669"/>
    <property type="project" value="UniProtKB-ARBA"/>
</dbReference>
<comment type="function">
    <text evidence="15">Putative Notch ligand involved in the mediation of Notch signaling.</text>
</comment>
<dbReference type="Proteomes" id="UP000314982">
    <property type="component" value="Unassembled WGS sequence"/>
</dbReference>